<keyword evidence="5" id="KW-1185">Reference proteome</keyword>
<dbReference type="GO" id="GO:0016747">
    <property type="term" value="F:acyltransferase activity, transferring groups other than amino-acyl groups"/>
    <property type="evidence" value="ECO:0007669"/>
    <property type="project" value="InterPro"/>
</dbReference>
<dbReference type="EnsemblMetazoa" id="AFAF012604-RA">
    <property type="protein sequence ID" value="AFAF012604-PA"/>
    <property type="gene ID" value="AFAF012604"/>
</dbReference>
<proteinExistence type="predicted"/>
<dbReference type="InterPro" id="IPR052728">
    <property type="entry name" value="O2_lipid_transport_reg"/>
</dbReference>
<evidence type="ECO:0000256" key="2">
    <source>
        <dbReference type="SAM" id="SignalP"/>
    </source>
</evidence>
<feature type="transmembrane region" description="Helical" evidence="1">
    <location>
        <begin position="573"/>
        <end position="597"/>
    </location>
</feature>
<feature type="chain" id="PRO_5008132970" description="Acyltransferase 3 domain-containing protein" evidence="2">
    <location>
        <begin position="25"/>
        <end position="630"/>
    </location>
</feature>
<accession>A0A182QLH4</accession>
<evidence type="ECO:0000313" key="4">
    <source>
        <dbReference type="EnsemblMetazoa" id="AFAF012604-PA"/>
    </source>
</evidence>
<keyword evidence="2" id="KW-0732">Signal</keyword>
<sequence>MDLLLVRAGLVVLSVALCGGGALCDQQYYSEESLRLPRIYEYDDFRTCRARYTDFVYCVSVVKLHGDGTNELWKNITHLRSNRRNFPHDRLERGLCLNDYHDAVKYNRQTSVFLDKYLTHKIFHQYGLESRTALEACWTRENFARSRTPGEVLFACIVVALFACTMIATRFDLNVGSTGAFVQAFSVRQNLRRLWEAPRPNALPFLDGLRALGTLTILIVHSQLPMIRMPVRNTEHLEAQANHALFPLINSGNTHMIQFFFTLGGIVFALSCLAHFERSPTFKLMYFAEKLLRRLVRLLPPYALIIFYQATWYKRVKQGPLEYKFNDYCTEHWWTNLLFINNYVLPTKPCLQFGWYLGADLQLFLIGSLLLTVLWMNPAARKTLVRAMVAAALLIPGYVIYAASTEATMSFDMRHALAELRTYDHFLKYYLPSHTNISGYFFGMIAAMYYRSIDFTHPLEHIRAMLHKRLNLSLIALFGLNAFTTLLPFVHIDKHNSTFNATYGSLLKCSWGCSYSLLFLVLALQGKSLFVNLLSHPAMQFFAKISYCVYIVQYSVIYGLYTNFPVPITYGAFNLLILTSAIFLLTLVSALLLYLAVEAPFSQLGNRCVTFLLQTRTTAQERESKQEKQW</sequence>
<dbReference type="Pfam" id="PF01757">
    <property type="entry name" value="Acyl_transf_3"/>
    <property type="match status" value="1"/>
</dbReference>
<feature type="domain" description="Acyltransferase 3" evidence="3">
    <location>
        <begin position="204"/>
        <end position="594"/>
    </location>
</feature>
<dbReference type="PANTHER" id="PTHR11161:SF22">
    <property type="entry name" value="ACYLTRANSFERASE 3 DOMAIN-CONTAINING PROTEIN-RELATED"/>
    <property type="match status" value="1"/>
</dbReference>
<feature type="transmembrane region" description="Helical" evidence="1">
    <location>
        <begin position="295"/>
        <end position="313"/>
    </location>
</feature>
<feature type="transmembrane region" description="Helical" evidence="1">
    <location>
        <begin position="470"/>
        <end position="492"/>
    </location>
</feature>
<protein>
    <recommendedName>
        <fullName evidence="3">Acyltransferase 3 domain-containing protein</fullName>
    </recommendedName>
</protein>
<feature type="transmembrane region" description="Helical" evidence="1">
    <location>
        <begin position="512"/>
        <end position="534"/>
    </location>
</feature>
<feature type="signal peptide" evidence="2">
    <location>
        <begin position="1"/>
        <end position="24"/>
    </location>
</feature>
<keyword evidence="1" id="KW-0472">Membrane</keyword>
<dbReference type="VEuPathDB" id="VectorBase:AFAF012604"/>
<evidence type="ECO:0000259" key="3">
    <source>
        <dbReference type="Pfam" id="PF01757"/>
    </source>
</evidence>
<feature type="transmembrane region" description="Helical" evidence="1">
    <location>
        <begin position="541"/>
        <end position="561"/>
    </location>
</feature>
<dbReference type="PANTHER" id="PTHR11161">
    <property type="entry name" value="O-ACYLTRANSFERASE"/>
    <property type="match status" value="1"/>
</dbReference>
<keyword evidence="1" id="KW-0812">Transmembrane</keyword>
<feature type="transmembrane region" description="Helical" evidence="1">
    <location>
        <begin position="152"/>
        <end position="171"/>
    </location>
</feature>
<feature type="transmembrane region" description="Helical" evidence="1">
    <location>
        <begin position="383"/>
        <end position="403"/>
    </location>
</feature>
<reference evidence="5" key="1">
    <citation type="submission" date="2014-01" db="EMBL/GenBank/DDBJ databases">
        <title>The Genome Sequence of Anopheles farauti FAR1 (V2).</title>
        <authorList>
            <consortium name="The Broad Institute Genomics Platform"/>
            <person name="Neafsey D.E."/>
            <person name="Besansky N."/>
            <person name="Howell P."/>
            <person name="Walton C."/>
            <person name="Young S.K."/>
            <person name="Zeng Q."/>
            <person name="Gargeya S."/>
            <person name="Fitzgerald M."/>
            <person name="Haas B."/>
            <person name="Abouelleil A."/>
            <person name="Allen A.W."/>
            <person name="Alvarado L."/>
            <person name="Arachchi H.M."/>
            <person name="Berlin A.M."/>
            <person name="Chapman S.B."/>
            <person name="Gainer-Dewar J."/>
            <person name="Goldberg J."/>
            <person name="Griggs A."/>
            <person name="Gujja S."/>
            <person name="Hansen M."/>
            <person name="Howarth C."/>
            <person name="Imamovic A."/>
            <person name="Ireland A."/>
            <person name="Larimer J."/>
            <person name="McCowan C."/>
            <person name="Murphy C."/>
            <person name="Pearson M."/>
            <person name="Poon T.W."/>
            <person name="Priest M."/>
            <person name="Roberts A."/>
            <person name="Saif S."/>
            <person name="Shea T."/>
            <person name="Sisk P."/>
            <person name="Sykes S."/>
            <person name="Wortman J."/>
            <person name="Nusbaum C."/>
            <person name="Birren B."/>
        </authorList>
    </citation>
    <scope>NUCLEOTIDE SEQUENCE [LARGE SCALE GENOMIC DNA]</scope>
    <source>
        <strain evidence="5">FAR1</strain>
    </source>
</reference>
<dbReference type="InterPro" id="IPR002656">
    <property type="entry name" value="Acyl_transf_3_dom"/>
</dbReference>
<evidence type="ECO:0000313" key="5">
    <source>
        <dbReference type="Proteomes" id="UP000075886"/>
    </source>
</evidence>
<reference evidence="4" key="2">
    <citation type="submission" date="2020-05" db="UniProtKB">
        <authorList>
            <consortium name="EnsemblMetazoa"/>
        </authorList>
    </citation>
    <scope>IDENTIFICATION</scope>
    <source>
        <strain evidence="4">FAR1</strain>
    </source>
</reference>
<dbReference type="Proteomes" id="UP000075886">
    <property type="component" value="Unassembled WGS sequence"/>
</dbReference>
<feature type="transmembrane region" description="Helical" evidence="1">
    <location>
        <begin position="429"/>
        <end position="450"/>
    </location>
</feature>
<dbReference type="AlphaFoldDB" id="A0A182QLH4"/>
<feature type="transmembrane region" description="Helical" evidence="1">
    <location>
        <begin position="256"/>
        <end position="274"/>
    </location>
</feature>
<feature type="transmembrane region" description="Helical" evidence="1">
    <location>
        <begin position="353"/>
        <end position="376"/>
    </location>
</feature>
<organism evidence="4 5">
    <name type="scientific">Anopheles farauti</name>
    <dbReference type="NCBI Taxonomy" id="69004"/>
    <lineage>
        <taxon>Eukaryota</taxon>
        <taxon>Metazoa</taxon>
        <taxon>Ecdysozoa</taxon>
        <taxon>Arthropoda</taxon>
        <taxon>Hexapoda</taxon>
        <taxon>Insecta</taxon>
        <taxon>Pterygota</taxon>
        <taxon>Neoptera</taxon>
        <taxon>Endopterygota</taxon>
        <taxon>Diptera</taxon>
        <taxon>Nematocera</taxon>
        <taxon>Culicoidea</taxon>
        <taxon>Culicidae</taxon>
        <taxon>Anophelinae</taxon>
        <taxon>Anopheles</taxon>
    </lineage>
</organism>
<keyword evidence="1" id="KW-1133">Transmembrane helix</keyword>
<evidence type="ECO:0000256" key="1">
    <source>
        <dbReference type="SAM" id="Phobius"/>
    </source>
</evidence>
<name>A0A182QLH4_9DIPT</name>
<dbReference type="EMBL" id="AXCN02001880">
    <property type="status" value="NOT_ANNOTATED_CDS"/>
    <property type="molecule type" value="Genomic_DNA"/>
</dbReference>